<evidence type="ECO:0000313" key="2">
    <source>
        <dbReference type="EMBL" id="AMD86539.1"/>
    </source>
</evidence>
<protein>
    <submittedName>
        <fullName evidence="2">Uncharacterized protein</fullName>
    </submittedName>
</protein>
<dbReference type="RefSeq" id="WP_067939614.1">
    <property type="nucleotide sequence ID" value="NZ_CAUHMM010000023.1"/>
</dbReference>
<keyword evidence="3" id="KW-1185">Reference proteome</keyword>
<name>A0A120KMB9_ACTRD</name>
<organism evidence="2 3">
    <name type="scientific">Actinomyces radicidentis</name>
    <dbReference type="NCBI Taxonomy" id="111015"/>
    <lineage>
        <taxon>Bacteria</taxon>
        <taxon>Bacillati</taxon>
        <taxon>Actinomycetota</taxon>
        <taxon>Actinomycetes</taxon>
        <taxon>Actinomycetales</taxon>
        <taxon>Actinomycetaceae</taxon>
        <taxon>Actinomyces</taxon>
    </lineage>
</organism>
<reference evidence="3" key="1">
    <citation type="submission" date="2016-02" db="EMBL/GenBank/DDBJ databases">
        <authorList>
            <person name="Holder M.E."/>
            <person name="Ajami N.J."/>
            <person name="Petrosino J.F."/>
        </authorList>
    </citation>
    <scope>NUCLEOTIDE SEQUENCE [LARGE SCALE GENOMIC DNA]</scope>
    <source>
        <strain evidence="3">CCUG 36733</strain>
    </source>
</reference>
<keyword evidence="1" id="KW-0175">Coiled coil</keyword>
<feature type="coiled-coil region" evidence="1">
    <location>
        <begin position="14"/>
        <end position="76"/>
    </location>
</feature>
<proteinExistence type="predicted"/>
<evidence type="ECO:0000256" key="1">
    <source>
        <dbReference type="SAM" id="Coils"/>
    </source>
</evidence>
<dbReference type="KEGG" id="ard:AXF14_01625"/>
<dbReference type="STRING" id="111015.AXF14_01625"/>
<evidence type="ECO:0000313" key="3">
    <source>
        <dbReference type="Proteomes" id="UP000065220"/>
    </source>
</evidence>
<dbReference type="Proteomes" id="UP000065220">
    <property type="component" value="Chromosome"/>
</dbReference>
<sequence length="98" mass="10821">MVTERDGSLPTRPETELQLRVAELEAQVAALKEAALIRAGIIEDQSAVIAAHDAEVARLRAQLDEERARSQELRVRALGSVRLPGSGRVRRALGWSRR</sequence>
<dbReference type="EMBL" id="CP014228">
    <property type="protein sequence ID" value="AMD86539.1"/>
    <property type="molecule type" value="Genomic_DNA"/>
</dbReference>
<dbReference type="AlphaFoldDB" id="A0A120KMB9"/>
<accession>A0A120KMB9</accession>
<gene>
    <name evidence="2" type="ORF">AXF14_01625</name>
</gene>